<name>A0A5M9JZ66_MONFR</name>
<comment type="caution">
    <text evidence="2">The sequence shown here is derived from an EMBL/GenBank/DDBJ whole genome shotgun (WGS) entry which is preliminary data.</text>
</comment>
<gene>
    <name evidence="2" type="ORF">EYC84_005500</name>
</gene>
<sequence length="119" mass="13686">MSFFHSKASEWHLIPHHSSTNPPSMLDCLMSQPNIPMTNHMLKAIYIDPACRPIRLCTNHNSSSQEPEVSSHAPPSFKGTYRKQTYRSSITRKKREEKVRESKIVCTNDKRVFAHHLGV</sequence>
<dbReference type="AlphaFoldDB" id="A0A5M9JZ66"/>
<accession>A0A5M9JZ66</accession>
<feature type="compositionally biased region" description="Basic residues" evidence="1">
    <location>
        <begin position="80"/>
        <end position="93"/>
    </location>
</feature>
<proteinExistence type="predicted"/>
<evidence type="ECO:0000313" key="3">
    <source>
        <dbReference type="Proteomes" id="UP000322873"/>
    </source>
</evidence>
<protein>
    <submittedName>
        <fullName evidence="2">Uncharacterized protein</fullName>
    </submittedName>
</protein>
<evidence type="ECO:0000313" key="2">
    <source>
        <dbReference type="EMBL" id="KAA8573957.1"/>
    </source>
</evidence>
<reference evidence="2 3" key="1">
    <citation type="submission" date="2019-06" db="EMBL/GenBank/DDBJ databases">
        <title>Genome Sequence of the Brown Rot Fungal Pathogen Monilinia fructicola.</title>
        <authorList>
            <person name="De Miccolis Angelini R.M."/>
            <person name="Landi L."/>
            <person name="Abate D."/>
            <person name="Pollastro S."/>
            <person name="Romanazzi G."/>
            <person name="Faretra F."/>
        </authorList>
    </citation>
    <scope>NUCLEOTIDE SEQUENCE [LARGE SCALE GENOMIC DNA]</scope>
    <source>
        <strain evidence="2 3">Mfrc123</strain>
    </source>
</reference>
<evidence type="ECO:0000256" key="1">
    <source>
        <dbReference type="SAM" id="MobiDB-lite"/>
    </source>
</evidence>
<organism evidence="2 3">
    <name type="scientific">Monilinia fructicola</name>
    <name type="common">Brown rot fungus</name>
    <name type="synonym">Ciboria fructicola</name>
    <dbReference type="NCBI Taxonomy" id="38448"/>
    <lineage>
        <taxon>Eukaryota</taxon>
        <taxon>Fungi</taxon>
        <taxon>Dikarya</taxon>
        <taxon>Ascomycota</taxon>
        <taxon>Pezizomycotina</taxon>
        <taxon>Leotiomycetes</taxon>
        <taxon>Helotiales</taxon>
        <taxon>Sclerotiniaceae</taxon>
        <taxon>Monilinia</taxon>
    </lineage>
</organism>
<feature type="compositionally biased region" description="Polar residues" evidence="1">
    <location>
        <begin position="58"/>
        <end position="68"/>
    </location>
</feature>
<dbReference type="EMBL" id="VICG01000003">
    <property type="protein sequence ID" value="KAA8573957.1"/>
    <property type="molecule type" value="Genomic_DNA"/>
</dbReference>
<feature type="region of interest" description="Disordered" evidence="1">
    <location>
        <begin position="58"/>
        <end position="100"/>
    </location>
</feature>
<dbReference type="Proteomes" id="UP000322873">
    <property type="component" value="Unassembled WGS sequence"/>
</dbReference>
<keyword evidence="3" id="KW-1185">Reference proteome</keyword>